<dbReference type="SUPFAM" id="SSF100950">
    <property type="entry name" value="NagB/RpiA/CoA transferase-like"/>
    <property type="match status" value="1"/>
</dbReference>
<keyword evidence="4" id="KW-0436">Ligase</keyword>
<dbReference type="PANTHER" id="PTHR23407:SF1">
    <property type="entry name" value="5-FORMYLTETRAHYDROFOLATE CYCLO-LIGASE"/>
    <property type="match status" value="1"/>
</dbReference>
<comment type="caution">
    <text evidence="4">The sequence shown here is derived from an EMBL/GenBank/DDBJ whole genome shotgun (WGS) entry which is preliminary data.</text>
</comment>
<dbReference type="Gene3D" id="3.40.50.10420">
    <property type="entry name" value="NagB/RpiA/CoA transferase-like"/>
    <property type="match status" value="1"/>
</dbReference>
<dbReference type="GO" id="GO:0035999">
    <property type="term" value="P:tetrahydrofolate interconversion"/>
    <property type="evidence" value="ECO:0007669"/>
    <property type="project" value="TreeGrafter"/>
</dbReference>
<protein>
    <submittedName>
        <fullName evidence="4">5-formyltetrahydrofolate cyclo-ligase</fullName>
        <ecNumber evidence="4">6.3.3.2</ecNumber>
    </submittedName>
</protein>
<dbReference type="GO" id="GO:0030272">
    <property type="term" value="F:5-formyltetrahydrofolate cyclo-ligase activity"/>
    <property type="evidence" value="ECO:0007669"/>
    <property type="project" value="UniProtKB-EC"/>
</dbReference>
<dbReference type="Pfam" id="PF01812">
    <property type="entry name" value="5-FTHF_cyc-lig"/>
    <property type="match status" value="1"/>
</dbReference>
<dbReference type="InterPro" id="IPR002698">
    <property type="entry name" value="FTHF_cligase"/>
</dbReference>
<keyword evidence="2" id="KW-0547">Nucleotide-binding</keyword>
<accession>A0A0W8FYL4</accession>
<reference evidence="4" key="1">
    <citation type="journal article" date="2015" name="Proc. Natl. Acad. Sci. U.S.A.">
        <title>Networks of energetic and metabolic interactions define dynamics in microbial communities.</title>
        <authorList>
            <person name="Embree M."/>
            <person name="Liu J.K."/>
            <person name="Al-Bassam M.M."/>
            <person name="Zengler K."/>
        </authorList>
    </citation>
    <scope>NUCLEOTIDE SEQUENCE</scope>
</reference>
<name>A0A0W8FYL4_9ZZZZ</name>
<dbReference type="PIRSF" id="PIRSF006806">
    <property type="entry name" value="FTHF_cligase"/>
    <property type="match status" value="1"/>
</dbReference>
<dbReference type="InterPro" id="IPR037171">
    <property type="entry name" value="NagB/RpiA_transferase-like"/>
</dbReference>
<dbReference type="GO" id="GO:0005524">
    <property type="term" value="F:ATP binding"/>
    <property type="evidence" value="ECO:0007669"/>
    <property type="project" value="UniProtKB-KW"/>
</dbReference>
<gene>
    <name evidence="4" type="ORF">ASZ90_004139</name>
</gene>
<keyword evidence="3" id="KW-0067">ATP-binding</keyword>
<evidence type="ECO:0000313" key="4">
    <source>
        <dbReference type="EMBL" id="KUG26023.1"/>
    </source>
</evidence>
<evidence type="ECO:0000256" key="1">
    <source>
        <dbReference type="ARBA" id="ARBA00010638"/>
    </source>
</evidence>
<dbReference type="EMBL" id="LNQE01000552">
    <property type="protein sequence ID" value="KUG26023.1"/>
    <property type="molecule type" value="Genomic_DNA"/>
</dbReference>
<dbReference type="InterPro" id="IPR024185">
    <property type="entry name" value="FTHF_cligase-like_sf"/>
</dbReference>
<dbReference type="GO" id="GO:0009396">
    <property type="term" value="P:folic acid-containing compound biosynthetic process"/>
    <property type="evidence" value="ECO:0007669"/>
    <property type="project" value="TreeGrafter"/>
</dbReference>
<evidence type="ECO:0000256" key="2">
    <source>
        <dbReference type="ARBA" id="ARBA00022741"/>
    </source>
</evidence>
<comment type="similarity">
    <text evidence="1">Belongs to the 5-formyltetrahydrofolate cyclo-ligase family.</text>
</comment>
<evidence type="ECO:0000256" key="3">
    <source>
        <dbReference type="ARBA" id="ARBA00022840"/>
    </source>
</evidence>
<proteinExistence type="inferred from homology"/>
<dbReference type="AlphaFoldDB" id="A0A0W8FYL4"/>
<dbReference type="PANTHER" id="PTHR23407">
    <property type="entry name" value="ATPASE INHIBITOR/5-FORMYLTETRAHYDROFOLATE CYCLO-LIGASE"/>
    <property type="match status" value="1"/>
</dbReference>
<sequence>MKTLIPKSEARKIVVQRRSELTPIDIAGKTQLIIERLSALDEFIYAKTIHCYIASRPGEVDTRRLINYMEGWGKVIVIPKLNKRTKTFNRFNFMGWEYLVRNSEGYLEPHVGIDEDLSDIDLVIVPALAISVHGQRVGYGGGYYDKLLKKTFAPKIALAYELQIFDYIETDIHDARVDKIVTERRVIKTREYAKPLST</sequence>
<dbReference type="NCBIfam" id="TIGR02727">
    <property type="entry name" value="MTHFS_bact"/>
    <property type="match status" value="1"/>
</dbReference>
<dbReference type="EC" id="6.3.3.2" evidence="4"/>
<organism evidence="4">
    <name type="scientific">hydrocarbon metagenome</name>
    <dbReference type="NCBI Taxonomy" id="938273"/>
    <lineage>
        <taxon>unclassified sequences</taxon>
        <taxon>metagenomes</taxon>
        <taxon>ecological metagenomes</taxon>
    </lineage>
</organism>